<evidence type="ECO:0000259" key="9">
    <source>
        <dbReference type="Pfam" id="PF02771"/>
    </source>
</evidence>
<evidence type="ECO:0000256" key="3">
    <source>
        <dbReference type="ARBA" id="ARBA00022630"/>
    </source>
</evidence>
<dbReference type="AlphaFoldDB" id="A0AAD4GS36"/>
<evidence type="ECO:0000313" key="10">
    <source>
        <dbReference type="EMBL" id="KAF9887232.1"/>
    </source>
</evidence>
<feature type="domain" description="Acyl-CoA dehydrogenase/oxidase C-terminal" evidence="7">
    <location>
        <begin position="267"/>
        <end position="415"/>
    </location>
</feature>
<keyword evidence="3 6" id="KW-0285">Flavoprotein</keyword>
<keyword evidence="5 6" id="KW-0560">Oxidoreductase</keyword>
<sequence length="465" mass="52626">MASQIDITVAPFKGLPAWVLSKLRPVAIEKIQAVHDWVETECIPAESIMKAQLAKDRWHTPPLMKQLREKAKARGLFNLFLPHHFPESPGLTNLEYACCAEIMGRVYWAAQTMNCHAPETGNIELLAKYANDAQKKQWLQPLLNGDFSSAYSMTEPEVASSDATTIGIRMEKVGDEYIINGRKIFGNVNWNPEMQLYILMGCTDPDNKNPWNRHSMLLVPADTPGLTIVRNLSIMGYDHAPEGHGEYVYQNVRIPASNVILGPGRAFEIAQGRLGPGRIHHCMRLIGQCERAYEFALIRATDERKKPRGRLIGDFDSNIERLAQMRLEIDALRLVVFNAADTMDTYGNKAGRYVIAQSKILVPDKIAHIIDECMQFYGGQGLTQHTPLPEMWTYARFVRLADGPDAAHRHQVGRDQLKGAAQVRKRHERYYLIAKELKRLYGLEEELAAECTWEYLDVSAIKSNL</sequence>
<evidence type="ECO:0000259" key="8">
    <source>
        <dbReference type="Pfam" id="PF02770"/>
    </source>
</evidence>
<feature type="domain" description="Acyl-CoA dehydrogenase/oxidase N-terminal" evidence="9">
    <location>
        <begin position="32"/>
        <end position="146"/>
    </location>
</feature>
<dbReference type="Pfam" id="PF00441">
    <property type="entry name" value="Acyl-CoA_dh_1"/>
    <property type="match status" value="1"/>
</dbReference>
<dbReference type="SUPFAM" id="SSF47203">
    <property type="entry name" value="Acyl-CoA dehydrogenase C-terminal domain-like"/>
    <property type="match status" value="1"/>
</dbReference>
<proteinExistence type="inferred from homology"/>
<evidence type="ECO:0000256" key="6">
    <source>
        <dbReference type="RuleBase" id="RU362125"/>
    </source>
</evidence>
<protein>
    <recommendedName>
        <fullName evidence="12">Acyl-CoA dehydrogenase family protein</fullName>
    </recommendedName>
</protein>
<dbReference type="InterPro" id="IPR036250">
    <property type="entry name" value="AcylCo_DH-like_C"/>
</dbReference>
<dbReference type="InterPro" id="IPR009100">
    <property type="entry name" value="AcylCoA_DH/oxidase_NM_dom_sf"/>
</dbReference>
<dbReference type="EMBL" id="VCAU01000064">
    <property type="protein sequence ID" value="KAF9887232.1"/>
    <property type="molecule type" value="Genomic_DNA"/>
</dbReference>
<evidence type="ECO:0000256" key="1">
    <source>
        <dbReference type="ARBA" id="ARBA00001974"/>
    </source>
</evidence>
<dbReference type="Proteomes" id="UP001194746">
    <property type="component" value="Unassembled WGS sequence"/>
</dbReference>
<dbReference type="SUPFAM" id="SSF56645">
    <property type="entry name" value="Acyl-CoA dehydrogenase NM domain-like"/>
    <property type="match status" value="1"/>
</dbReference>
<dbReference type="InterPro" id="IPR006091">
    <property type="entry name" value="Acyl-CoA_Oxase/DH_mid-dom"/>
</dbReference>
<dbReference type="InterPro" id="IPR046373">
    <property type="entry name" value="Acyl-CoA_Oxase/DH_mid-dom_sf"/>
</dbReference>
<dbReference type="PANTHER" id="PTHR48083:SF11">
    <property type="entry name" value="ACYL-COA DEHYDROGENASE_OXIDASE C-TERMINAL DOMAIN-CONTAINING PROTEIN"/>
    <property type="match status" value="1"/>
</dbReference>
<organism evidence="10 11">
    <name type="scientific">Aspergillus nanangensis</name>
    <dbReference type="NCBI Taxonomy" id="2582783"/>
    <lineage>
        <taxon>Eukaryota</taxon>
        <taxon>Fungi</taxon>
        <taxon>Dikarya</taxon>
        <taxon>Ascomycota</taxon>
        <taxon>Pezizomycotina</taxon>
        <taxon>Eurotiomycetes</taxon>
        <taxon>Eurotiomycetidae</taxon>
        <taxon>Eurotiales</taxon>
        <taxon>Aspergillaceae</taxon>
        <taxon>Aspergillus</taxon>
        <taxon>Aspergillus subgen. Circumdati</taxon>
    </lineage>
</organism>
<dbReference type="Gene3D" id="1.20.140.10">
    <property type="entry name" value="Butyryl-CoA Dehydrogenase, subunit A, domain 3"/>
    <property type="match status" value="1"/>
</dbReference>
<dbReference type="Pfam" id="PF02770">
    <property type="entry name" value="Acyl-CoA_dh_M"/>
    <property type="match status" value="1"/>
</dbReference>
<dbReference type="GO" id="GO:0033539">
    <property type="term" value="P:fatty acid beta-oxidation using acyl-CoA dehydrogenase"/>
    <property type="evidence" value="ECO:0007669"/>
    <property type="project" value="TreeGrafter"/>
</dbReference>
<gene>
    <name evidence="10" type="ORF">FE257_010360</name>
</gene>
<evidence type="ECO:0000259" key="7">
    <source>
        <dbReference type="Pfam" id="PF00441"/>
    </source>
</evidence>
<dbReference type="Gene3D" id="1.10.540.10">
    <property type="entry name" value="Acyl-CoA dehydrogenase/oxidase, N-terminal domain"/>
    <property type="match status" value="1"/>
</dbReference>
<evidence type="ECO:0000256" key="5">
    <source>
        <dbReference type="ARBA" id="ARBA00023002"/>
    </source>
</evidence>
<evidence type="ECO:0000256" key="2">
    <source>
        <dbReference type="ARBA" id="ARBA00009347"/>
    </source>
</evidence>
<comment type="similarity">
    <text evidence="2 6">Belongs to the acyl-CoA dehydrogenase family.</text>
</comment>
<dbReference type="PANTHER" id="PTHR48083">
    <property type="entry name" value="MEDIUM-CHAIN SPECIFIC ACYL-COA DEHYDROGENASE, MITOCHONDRIAL-RELATED"/>
    <property type="match status" value="1"/>
</dbReference>
<keyword evidence="4 6" id="KW-0274">FAD</keyword>
<reference evidence="10" key="1">
    <citation type="journal article" date="2019" name="Beilstein J. Org. Chem.">
        <title>Nanangenines: drimane sesquiterpenoids as the dominant metabolite cohort of a novel Australian fungus, Aspergillus nanangensis.</title>
        <authorList>
            <person name="Lacey H.J."/>
            <person name="Gilchrist C.L.M."/>
            <person name="Crombie A."/>
            <person name="Kalaitzis J.A."/>
            <person name="Vuong D."/>
            <person name="Rutledge P.J."/>
            <person name="Turner P."/>
            <person name="Pitt J.I."/>
            <person name="Lacey E."/>
            <person name="Chooi Y.H."/>
            <person name="Piggott A.M."/>
        </authorList>
    </citation>
    <scope>NUCLEOTIDE SEQUENCE</scope>
    <source>
        <strain evidence="10">MST-FP2251</strain>
    </source>
</reference>
<dbReference type="InterPro" id="IPR037069">
    <property type="entry name" value="AcylCoA_DH/ox_N_sf"/>
</dbReference>
<dbReference type="GO" id="GO:0005737">
    <property type="term" value="C:cytoplasm"/>
    <property type="evidence" value="ECO:0007669"/>
    <property type="project" value="TreeGrafter"/>
</dbReference>
<comment type="caution">
    <text evidence="10">The sequence shown here is derived from an EMBL/GenBank/DDBJ whole genome shotgun (WGS) entry which is preliminary data.</text>
</comment>
<dbReference type="Pfam" id="PF02771">
    <property type="entry name" value="Acyl-CoA_dh_N"/>
    <property type="match status" value="1"/>
</dbReference>
<feature type="domain" description="Acyl-CoA oxidase/dehydrogenase middle" evidence="8">
    <location>
        <begin position="150"/>
        <end position="251"/>
    </location>
</feature>
<dbReference type="InterPro" id="IPR050741">
    <property type="entry name" value="Acyl-CoA_dehydrogenase"/>
</dbReference>
<dbReference type="Gene3D" id="2.40.110.10">
    <property type="entry name" value="Butyryl-CoA Dehydrogenase, subunit A, domain 2"/>
    <property type="match status" value="1"/>
</dbReference>
<reference evidence="10" key="2">
    <citation type="submission" date="2020-02" db="EMBL/GenBank/DDBJ databases">
        <authorList>
            <person name="Gilchrist C.L.M."/>
            <person name="Chooi Y.-H."/>
        </authorList>
    </citation>
    <scope>NUCLEOTIDE SEQUENCE</scope>
    <source>
        <strain evidence="10">MST-FP2251</strain>
    </source>
</reference>
<evidence type="ECO:0008006" key="12">
    <source>
        <dbReference type="Google" id="ProtNLM"/>
    </source>
</evidence>
<dbReference type="InterPro" id="IPR009075">
    <property type="entry name" value="AcylCo_DH/oxidase_C"/>
</dbReference>
<name>A0AAD4GS36_ASPNN</name>
<dbReference type="GO" id="GO:0003995">
    <property type="term" value="F:acyl-CoA dehydrogenase activity"/>
    <property type="evidence" value="ECO:0007669"/>
    <property type="project" value="TreeGrafter"/>
</dbReference>
<evidence type="ECO:0000313" key="11">
    <source>
        <dbReference type="Proteomes" id="UP001194746"/>
    </source>
</evidence>
<dbReference type="GO" id="GO:0050660">
    <property type="term" value="F:flavin adenine dinucleotide binding"/>
    <property type="evidence" value="ECO:0007669"/>
    <property type="project" value="InterPro"/>
</dbReference>
<dbReference type="InterPro" id="IPR013786">
    <property type="entry name" value="AcylCoA_DH/ox_N"/>
</dbReference>
<comment type="cofactor">
    <cofactor evidence="1 6">
        <name>FAD</name>
        <dbReference type="ChEBI" id="CHEBI:57692"/>
    </cofactor>
</comment>
<accession>A0AAD4GS36</accession>
<evidence type="ECO:0000256" key="4">
    <source>
        <dbReference type="ARBA" id="ARBA00022827"/>
    </source>
</evidence>
<keyword evidence="11" id="KW-1185">Reference proteome</keyword>